<comment type="caution">
    <text evidence="1">The sequence shown here is derived from an EMBL/GenBank/DDBJ whole genome shotgun (WGS) entry which is preliminary data.</text>
</comment>
<dbReference type="RefSeq" id="WP_179516905.1">
    <property type="nucleotide sequence ID" value="NZ_JACCAC010000001.1"/>
</dbReference>
<reference evidence="1 2" key="1">
    <citation type="submission" date="2020-07" db="EMBL/GenBank/DDBJ databases">
        <title>Sequencing the genomes of 1000 actinobacteria strains.</title>
        <authorList>
            <person name="Klenk H.-P."/>
        </authorList>
    </citation>
    <scope>NUCLEOTIDE SEQUENCE [LARGE SCALE GENOMIC DNA]</scope>
    <source>
        <strain evidence="1 2">DSM 24552</strain>
    </source>
</reference>
<dbReference type="Gene3D" id="3.30.530.20">
    <property type="match status" value="1"/>
</dbReference>
<dbReference type="SUPFAM" id="SSF55961">
    <property type="entry name" value="Bet v1-like"/>
    <property type="match status" value="1"/>
</dbReference>
<sequence>MARFSATTESEAVVQAPREVIWQALTDPELLPRLTPFLESIHADGDTWCWQMTRIPVVGIDLVPAFTERMVFDEPSRIDYHHAPPPGTRERTGVDGWYVLTEQGPDATHLAISLTVTVDLPVSRLASPAVTTAMRGVMATMGKRFAANLVQHVGARG</sequence>
<keyword evidence="2" id="KW-1185">Reference proteome</keyword>
<evidence type="ECO:0000313" key="2">
    <source>
        <dbReference type="Proteomes" id="UP000544110"/>
    </source>
</evidence>
<dbReference type="EMBL" id="JACCAC010000001">
    <property type="protein sequence ID" value="NYG54244.1"/>
    <property type="molecule type" value="Genomic_DNA"/>
</dbReference>
<proteinExistence type="predicted"/>
<dbReference type="InterPro" id="IPR023393">
    <property type="entry name" value="START-like_dom_sf"/>
</dbReference>
<evidence type="ECO:0000313" key="1">
    <source>
        <dbReference type="EMBL" id="NYG54244.1"/>
    </source>
</evidence>
<dbReference type="AlphaFoldDB" id="A0A7Y9RRV1"/>
<protein>
    <submittedName>
        <fullName evidence="1">Carbon monoxide dehydrogenase subunit G</fullName>
    </submittedName>
</protein>
<name>A0A7Y9RRV1_9ACTN</name>
<gene>
    <name evidence="1" type="ORF">BJ989_000548</name>
</gene>
<organism evidence="1 2">
    <name type="scientific">Nocardioides perillae</name>
    <dbReference type="NCBI Taxonomy" id="1119534"/>
    <lineage>
        <taxon>Bacteria</taxon>
        <taxon>Bacillati</taxon>
        <taxon>Actinomycetota</taxon>
        <taxon>Actinomycetes</taxon>
        <taxon>Propionibacteriales</taxon>
        <taxon>Nocardioidaceae</taxon>
        <taxon>Nocardioides</taxon>
    </lineage>
</organism>
<dbReference type="Pfam" id="PF10604">
    <property type="entry name" value="Polyketide_cyc2"/>
    <property type="match status" value="1"/>
</dbReference>
<accession>A0A7Y9RRV1</accession>
<dbReference type="InterPro" id="IPR019587">
    <property type="entry name" value="Polyketide_cyclase/dehydratase"/>
</dbReference>
<dbReference type="Proteomes" id="UP000544110">
    <property type="component" value="Unassembled WGS sequence"/>
</dbReference>